<dbReference type="SUPFAM" id="SSF50475">
    <property type="entry name" value="FMN-binding split barrel"/>
    <property type="match status" value="1"/>
</dbReference>
<dbReference type="AlphaFoldDB" id="A0A7W4PEQ5"/>
<proteinExistence type="predicted"/>
<dbReference type="EMBL" id="JABEQF010000009">
    <property type="protein sequence ID" value="MBB2190815.1"/>
    <property type="molecule type" value="Genomic_DNA"/>
</dbReference>
<evidence type="ECO:0000313" key="2">
    <source>
        <dbReference type="EMBL" id="MBB2190815.1"/>
    </source>
</evidence>
<comment type="caution">
    <text evidence="2">The sequence shown here is derived from an EMBL/GenBank/DDBJ whole genome shotgun (WGS) entry which is preliminary data.</text>
</comment>
<evidence type="ECO:0000256" key="1">
    <source>
        <dbReference type="SAM" id="MobiDB-lite"/>
    </source>
</evidence>
<dbReference type="InterPro" id="IPR024747">
    <property type="entry name" value="Pyridox_Oxase-rel"/>
</dbReference>
<protein>
    <submittedName>
        <fullName evidence="2">Pyridoxamine 5'-phosphate oxidase family protein</fullName>
    </submittedName>
</protein>
<dbReference type="RefSeq" id="WP_183119958.1">
    <property type="nucleotide sequence ID" value="NZ_JABEQF010000009.1"/>
</dbReference>
<accession>A0A7W4PEQ5</accession>
<organism evidence="2 3">
    <name type="scientific">Gluconacetobacter azotocaptans</name>
    <dbReference type="NCBI Taxonomy" id="142834"/>
    <lineage>
        <taxon>Bacteria</taxon>
        <taxon>Pseudomonadati</taxon>
        <taxon>Pseudomonadota</taxon>
        <taxon>Alphaproteobacteria</taxon>
        <taxon>Acetobacterales</taxon>
        <taxon>Acetobacteraceae</taxon>
        <taxon>Gluconacetobacter</taxon>
    </lineage>
</organism>
<sequence length="219" mass="24809">MAQTENSSAPSDRARVKRYHHIASYDLEVVHAILDAMPLCHVGYIHNGTPFVTPTLQWRDGNRVFWHGSSASRMIRTTQEQDVCLTVSIYDGLVMARSAFNYNINHRSVMIFGRPEKLADDEKEHQLRTMVDKTIPGQWARLRPVTTNELKATTVLTMPITEASAKIRTGQPEDNEEDYTFPVWAGVVPVRMQILPPEPDPRNLPDVAPPPELSRFHIG</sequence>
<evidence type="ECO:0000313" key="3">
    <source>
        <dbReference type="Proteomes" id="UP000555756"/>
    </source>
</evidence>
<name>A0A7W4PEQ5_9PROT</name>
<dbReference type="InterPro" id="IPR012349">
    <property type="entry name" value="Split_barrel_FMN-bd"/>
</dbReference>
<dbReference type="PANTHER" id="PTHR34071">
    <property type="entry name" value="5-NITROIMIDAZOLE ANTIBIOTICS RESISTANCE PROTEIN, NIMA-FAMILY-RELATED PROTEIN-RELATED"/>
    <property type="match status" value="1"/>
</dbReference>
<dbReference type="Proteomes" id="UP000555756">
    <property type="component" value="Unassembled WGS sequence"/>
</dbReference>
<feature type="region of interest" description="Disordered" evidence="1">
    <location>
        <begin position="196"/>
        <end position="219"/>
    </location>
</feature>
<dbReference type="PANTHER" id="PTHR34071:SF2">
    <property type="entry name" value="FLAVIN-NUCLEOTIDE-BINDING PROTEIN"/>
    <property type="match status" value="1"/>
</dbReference>
<keyword evidence="3" id="KW-1185">Reference proteome</keyword>
<reference evidence="2 3" key="1">
    <citation type="submission" date="2020-04" db="EMBL/GenBank/DDBJ databases">
        <title>Description of novel Gluconacetobacter.</title>
        <authorList>
            <person name="Sombolestani A."/>
        </authorList>
    </citation>
    <scope>NUCLEOTIDE SEQUENCE [LARGE SCALE GENOMIC DNA]</scope>
    <source>
        <strain evidence="2 3">LMG 21311</strain>
    </source>
</reference>
<dbReference type="Gene3D" id="2.30.110.10">
    <property type="entry name" value="Electron Transport, Fmn-binding Protein, Chain A"/>
    <property type="match status" value="1"/>
</dbReference>
<dbReference type="Pfam" id="PF12900">
    <property type="entry name" value="Pyridox_ox_2"/>
    <property type="match status" value="1"/>
</dbReference>
<gene>
    <name evidence="2" type="ORF">HLH34_12730</name>
</gene>